<evidence type="ECO:0000256" key="14">
    <source>
        <dbReference type="ARBA" id="ARBA00042865"/>
    </source>
</evidence>
<dbReference type="PANTHER" id="PTHR46025">
    <property type="entry name" value="XYLOSYLTRANSFERASE OXT"/>
    <property type="match status" value="1"/>
</dbReference>
<keyword evidence="13" id="KW-0325">Glycoprotein</keyword>
<reference evidence="15 16" key="1">
    <citation type="journal article" date="2015" name="Genome Announc.">
        <title>Expanding the biotechnology potential of lactobacilli through comparative genomics of 213 strains and associated genera.</title>
        <authorList>
            <person name="Sun Z."/>
            <person name="Harris H.M."/>
            <person name="McCann A."/>
            <person name="Guo C."/>
            <person name="Argimon S."/>
            <person name="Zhang W."/>
            <person name="Yang X."/>
            <person name="Jeffery I.B."/>
            <person name="Cooney J.C."/>
            <person name="Kagawa T.F."/>
            <person name="Liu W."/>
            <person name="Song Y."/>
            <person name="Salvetti E."/>
            <person name="Wrobel A."/>
            <person name="Rasinkangas P."/>
            <person name="Parkhill J."/>
            <person name="Rea M.C."/>
            <person name="O'Sullivan O."/>
            <person name="Ritari J."/>
            <person name="Douillard F.P."/>
            <person name="Paul Ross R."/>
            <person name="Yang R."/>
            <person name="Briner A.E."/>
            <person name="Felis G.E."/>
            <person name="de Vos W.M."/>
            <person name="Barrangou R."/>
            <person name="Klaenhammer T.R."/>
            <person name="Caufield P.W."/>
            <person name="Cui Y."/>
            <person name="Zhang H."/>
            <person name="O'Toole P.W."/>
        </authorList>
    </citation>
    <scope>NUCLEOTIDE SEQUENCE [LARGE SCALE GENOMIC DNA]</scope>
    <source>
        <strain evidence="15 16">DSM 20452</strain>
    </source>
</reference>
<proteinExistence type="predicted"/>
<evidence type="ECO:0000256" key="12">
    <source>
        <dbReference type="ARBA" id="ARBA00023157"/>
    </source>
</evidence>
<evidence type="ECO:0000313" key="16">
    <source>
        <dbReference type="Proteomes" id="UP000051612"/>
    </source>
</evidence>
<evidence type="ECO:0000256" key="1">
    <source>
        <dbReference type="ARBA" id="ARBA00004323"/>
    </source>
</evidence>
<dbReference type="GO" id="GO:0046872">
    <property type="term" value="F:metal ion binding"/>
    <property type="evidence" value="ECO:0007669"/>
    <property type="project" value="UniProtKB-KW"/>
</dbReference>
<dbReference type="PATRIC" id="fig|1423772.3.peg.1516"/>
<keyword evidence="8" id="KW-0735">Signal-anchor</keyword>
<evidence type="ECO:0000256" key="4">
    <source>
        <dbReference type="ARBA" id="ARBA00022679"/>
    </source>
</evidence>
<evidence type="ECO:0000256" key="9">
    <source>
        <dbReference type="ARBA" id="ARBA00022989"/>
    </source>
</evidence>
<evidence type="ECO:0000313" key="15">
    <source>
        <dbReference type="EMBL" id="KRM76727.1"/>
    </source>
</evidence>
<evidence type="ECO:0000256" key="3">
    <source>
        <dbReference type="ARBA" id="ARBA00022676"/>
    </source>
</evidence>
<dbReference type="GO" id="GO:0016020">
    <property type="term" value="C:membrane"/>
    <property type="evidence" value="ECO:0007669"/>
    <property type="project" value="InterPro"/>
</dbReference>
<evidence type="ECO:0000256" key="5">
    <source>
        <dbReference type="ARBA" id="ARBA00022692"/>
    </source>
</evidence>
<keyword evidence="5" id="KW-0812">Transmembrane</keyword>
<gene>
    <name evidence="15" type="ORF">FC48_GL001425</name>
</gene>
<keyword evidence="4 15" id="KW-0808">Transferase</keyword>
<dbReference type="GO" id="GO:0030158">
    <property type="term" value="F:protein xylosyltransferase activity"/>
    <property type="evidence" value="ECO:0007669"/>
    <property type="project" value="InterPro"/>
</dbReference>
<accession>A0A0R2BCA4</accession>
<comment type="caution">
    <text evidence="15">The sequence shown here is derived from an EMBL/GenBank/DDBJ whole genome shotgun (WGS) entry which is preliminary data.</text>
</comment>
<evidence type="ECO:0000256" key="13">
    <source>
        <dbReference type="ARBA" id="ARBA00023180"/>
    </source>
</evidence>
<dbReference type="InterPro" id="IPR003406">
    <property type="entry name" value="Glyco_trans_14"/>
</dbReference>
<evidence type="ECO:0000256" key="8">
    <source>
        <dbReference type="ARBA" id="ARBA00022968"/>
    </source>
</evidence>
<evidence type="ECO:0000256" key="11">
    <source>
        <dbReference type="ARBA" id="ARBA00023136"/>
    </source>
</evidence>
<organism evidence="15 16">
    <name type="scientific">Ligilactobacillus murinus DSM 20452 = NBRC 14221</name>
    <dbReference type="NCBI Taxonomy" id="1423772"/>
    <lineage>
        <taxon>Bacteria</taxon>
        <taxon>Bacillati</taxon>
        <taxon>Bacillota</taxon>
        <taxon>Bacilli</taxon>
        <taxon>Lactobacillales</taxon>
        <taxon>Lactobacillaceae</taxon>
        <taxon>Ligilactobacillus</taxon>
    </lineage>
</organism>
<evidence type="ECO:0000256" key="6">
    <source>
        <dbReference type="ARBA" id="ARBA00022723"/>
    </source>
</evidence>
<dbReference type="InterPro" id="IPR043538">
    <property type="entry name" value="XYLT"/>
</dbReference>
<dbReference type="PANTHER" id="PTHR46025:SF3">
    <property type="entry name" value="XYLOSYLTRANSFERASE OXT"/>
    <property type="match status" value="1"/>
</dbReference>
<protein>
    <recommendedName>
        <fullName evidence="14">Peptide O-xylosyltransferase</fullName>
    </recommendedName>
</protein>
<dbReference type="Pfam" id="PF02485">
    <property type="entry name" value="Branch"/>
    <property type="match status" value="1"/>
</dbReference>
<keyword evidence="3" id="KW-0328">Glycosyltransferase</keyword>
<dbReference type="GO" id="GO:0050650">
    <property type="term" value="P:chondroitin sulfate proteoglycan biosynthetic process"/>
    <property type="evidence" value="ECO:0007669"/>
    <property type="project" value="TreeGrafter"/>
</dbReference>
<keyword evidence="10" id="KW-0333">Golgi apparatus</keyword>
<dbReference type="AlphaFoldDB" id="A0A0R2BCA4"/>
<keyword evidence="11" id="KW-0472">Membrane</keyword>
<dbReference type="RefSeq" id="WP_056958508.1">
    <property type="nucleotide sequence ID" value="NZ_AYYN01000031.1"/>
</dbReference>
<comment type="subcellular location">
    <subcellularLocation>
        <location evidence="2">Endoplasmic reticulum membrane</location>
        <topology evidence="2">Single-pass type II membrane protein</topology>
    </subcellularLocation>
    <subcellularLocation>
        <location evidence="1">Golgi apparatus membrane</location>
        <topology evidence="1">Single-pass type II membrane protein</topology>
    </subcellularLocation>
</comment>
<keyword evidence="6" id="KW-0479">Metal-binding</keyword>
<keyword evidence="12" id="KW-1015">Disulfide bond</keyword>
<keyword evidence="7" id="KW-0256">Endoplasmic reticulum</keyword>
<sequence length="271" mass="32403">MRHAILVEGHGNNAEVLQETIRILDDAEIDFWIHWDKRFKKPILTSYKSKLHFIKPIKNNWGADTQIIIEKKLLKAVSKKKYDYIHLISSSDIPLMTANYFKSYFKNEVYIGFFNSKNQISDRIRYYYPTRFLNLRKDPFKLKRVIFSLVVLLQKLLRIDRLKNSNYKIKKGSNWFSIKKKYIANILEFDDSIFMYSFLADELYIQTILGNFEDSIDNKDGNCRYIDWDRGRPYVFTEKDARELSNLINTKYSFARKVNNANIPRKIFQDL</sequence>
<evidence type="ECO:0000256" key="10">
    <source>
        <dbReference type="ARBA" id="ARBA00023034"/>
    </source>
</evidence>
<evidence type="ECO:0000256" key="7">
    <source>
        <dbReference type="ARBA" id="ARBA00022824"/>
    </source>
</evidence>
<keyword evidence="9" id="KW-1133">Transmembrane helix</keyword>
<dbReference type="GO" id="GO:0015012">
    <property type="term" value="P:heparan sulfate proteoglycan biosynthetic process"/>
    <property type="evidence" value="ECO:0007669"/>
    <property type="project" value="TreeGrafter"/>
</dbReference>
<name>A0A0R2BCA4_9LACO</name>
<evidence type="ECO:0000256" key="2">
    <source>
        <dbReference type="ARBA" id="ARBA00004648"/>
    </source>
</evidence>
<dbReference type="EMBL" id="AYYN01000031">
    <property type="protein sequence ID" value="KRM76727.1"/>
    <property type="molecule type" value="Genomic_DNA"/>
</dbReference>
<dbReference type="Proteomes" id="UP000051612">
    <property type="component" value="Unassembled WGS sequence"/>
</dbReference>